<evidence type="ECO:0000256" key="6">
    <source>
        <dbReference type="ARBA" id="ARBA00022833"/>
    </source>
</evidence>
<dbReference type="FunFam" id="2.10.230.10:FF:000002">
    <property type="entry name" value="Molecular chaperone DnaJ"/>
    <property type="match status" value="1"/>
</dbReference>
<feature type="domain" description="CR-type" evidence="11">
    <location>
        <begin position="128"/>
        <end position="210"/>
    </location>
</feature>
<dbReference type="PRINTS" id="PR00625">
    <property type="entry name" value="JDOMAIN"/>
</dbReference>
<dbReference type="PROSITE" id="PS50076">
    <property type="entry name" value="DNAJ_2"/>
    <property type="match status" value="1"/>
</dbReference>
<name>A0A6J6HNX9_9ZZZZ</name>
<dbReference type="InterPro" id="IPR002939">
    <property type="entry name" value="DnaJ_C"/>
</dbReference>
<keyword evidence="5" id="KW-0863">Zinc-finger</keyword>
<evidence type="ECO:0000256" key="3">
    <source>
        <dbReference type="ARBA" id="ARBA00022723"/>
    </source>
</evidence>
<evidence type="ECO:0000256" key="5">
    <source>
        <dbReference type="ARBA" id="ARBA00022771"/>
    </source>
</evidence>
<keyword evidence="6" id="KW-0862">Zinc</keyword>
<dbReference type="InterPro" id="IPR001305">
    <property type="entry name" value="HSP_DnaJ_Cys-rich_dom"/>
</dbReference>
<dbReference type="EMBL" id="CAEZUP010000055">
    <property type="protein sequence ID" value="CAB4614283.1"/>
    <property type="molecule type" value="Genomic_DNA"/>
</dbReference>
<dbReference type="CDD" id="cd10747">
    <property type="entry name" value="DnaJ_C"/>
    <property type="match status" value="1"/>
</dbReference>
<dbReference type="InterPro" id="IPR008971">
    <property type="entry name" value="HSP40/DnaJ_pept-bd"/>
</dbReference>
<feature type="compositionally biased region" description="Gly residues" evidence="9">
    <location>
        <begin position="71"/>
        <end position="80"/>
    </location>
</feature>
<accession>A0A6J6HNX9</accession>
<dbReference type="GO" id="GO:0006260">
    <property type="term" value="P:DNA replication"/>
    <property type="evidence" value="ECO:0007669"/>
    <property type="project" value="UniProtKB-KW"/>
</dbReference>
<dbReference type="PANTHER" id="PTHR43096">
    <property type="entry name" value="DNAJ HOMOLOG 1, MITOCHONDRIAL-RELATED"/>
    <property type="match status" value="1"/>
</dbReference>
<evidence type="ECO:0000256" key="2">
    <source>
        <dbReference type="ARBA" id="ARBA00022705"/>
    </source>
</evidence>
<dbReference type="SUPFAM" id="SSF46565">
    <property type="entry name" value="Chaperone J-domain"/>
    <property type="match status" value="1"/>
</dbReference>
<dbReference type="InterPro" id="IPR001623">
    <property type="entry name" value="DnaJ_domain"/>
</dbReference>
<dbReference type="InterPro" id="IPR036869">
    <property type="entry name" value="J_dom_sf"/>
</dbReference>
<organism evidence="12">
    <name type="scientific">freshwater metagenome</name>
    <dbReference type="NCBI Taxonomy" id="449393"/>
    <lineage>
        <taxon>unclassified sequences</taxon>
        <taxon>metagenomes</taxon>
        <taxon>ecological metagenomes</taxon>
    </lineage>
</organism>
<dbReference type="NCBIfam" id="TIGR02349">
    <property type="entry name" value="DnaJ_bact"/>
    <property type="match status" value="1"/>
</dbReference>
<feature type="region of interest" description="Disordered" evidence="9">
    <location>
        <begin position="56"/>
        <end position="80"/>
    </location>
</feature>
<dbReference type="Pfam" id="PF00684">
    <property type="entry name" value="DnaJ_CXXCXGXG"/>
    <property type="match status" value="1"/>
</dbReference>
<evidence type="ECO:0000259" key="11">
    <source>
        <dbReference type="PROSITE" id="PS51188"/>
    </source>
</evidence>
<evidence type="ECO:0000256" key="4">
    <source>
        <dbReference type="ARBA" id="ARBA00022737"/>
    </source>
</evidence>
<keyword evidence="1" id="KW-0963">Cytoplasm</keyword>
<keyword evidence="7" id="KW-0346">Stress response</keyword>
<dbReference type="PANTHER" id="PTHR43096:SF48">
    <property type="entry name" value="CHAPERONE PROTEIN DNAJ"/>
    <property type="match status" value="1"/>
</dbReference>
<dbReference type="InterPro" id="IPR036410">
    <property type="entry name" value="HSP_DnaJ_Cys-rich_dom_sf"/>
</dbReference>
<dbReference type="PROSITE" id="PS00636">
    <property type="entry name" value="DNAJ_1"/>
    <property type="match status" value="1"/>
</dbReference>
<evidence type="ECO:0000256" key="8">
    <source>
        <dbReference type="ARBA" id="ARBA00023186"/>
    </source>
</evidence>
<reference evidence="12" key="1">
    <citation type="submission" date="2020-05" db="EMBL/GenBank/DDBJ databases">
        <authorList>
            <person name="Chiriac C."/>
            <person name="Salcher M."/>
            <person name="Ghai R."/>
            <person name="Kavagutti S V."/>
        </authorList>
    </citation>
    <scope>NUCLEOTIDE SEQUENCE</scope>
</reference>
<keyword evidence="8" id="KW-0143">Chaperone</keyword>
<dbReference type="GO" id="GO:0051082">
    <property type="term" value="F:unfolded protein binding"/>
    <property type="evidence" value="ECO:0007669"/>
    <property type="project" value="InterPro"/>
</dbReference>
<sequence>MSDYYELLGVSRSAAPDEIKRAYRQLARQLHPDANPGDPAAEARFKEVAVAYETLSDPQRRQQYDRYGASGPQGGSPFDGGGGFGDIFDMFFNGSSPFGGSQQGPTGPPRGADLEVVLDLEFDEAVFGTEAPVSVRTAVSCDECNGSGAESGSAPITCPECNGAGQVRRVRQSILGQMVTAGPCGRCSGFGSIIARPCTSCSGEGRRIEEASYTVDVPAGVDTGATLRLTGRGAVGQRQGAAGDLYVHIRVAPHQRFVRHNDDLVHEFHIPMTQAALGAQIAFETLDGEEIIPIDPGTQSGQVVRLRQKGVPHLQGRGRGDLLLQIQVDTPEPASDAELELLTKLAELRGEAIDPPEHGLMSKLRSAFK</sequence>
<dbReference type="CDD" id="cd06257">
    <property type="entry name" value="DnaJ"/>
    <property type="match status" value="1"/>
</dbReference>
<evidence type="ECO:0000313" key="12">
    <source>
        <dbReference type="EMBL" id="CAB4614283.1"/>
    </source>
</evidence>
<dbReference type="AlphaFoldDB" id="A0A6J6HNX9"/>
<dbReference type="CDD" id="cd10719">
    <property type="entry name" value="DnaJ_zf"/>
    <property type="match status" value="1"/>
</dbReference>
<evidence type="ECO:0000259" key="10">
    <source>
        <dbReference type="PROSITE" id="PS50076"/>
    </source>
</evidence>
<dbReference type="GO" id="GO:0031072">
    <property type="term" value="F:heat shock protein binding"/>
    <property type="evidence" value="ECO:0007669"/>
    <property type="project" value="InterPro"/>
</dbReference>
<dbReference type="GO" id="GO:0005524">
    <property type="term" value="F:ATP binding"/>
    <property type="evidence" value="ECO:0007669"/>
    <property type="project" value="InterPro"/>
</dbReference>
<dbReference type="InterPro" id="IPR018253">
    <property type="entry name" value="DnaJ_domain_CS"/>
</dbReference>
<dbReference type="Pfam" id="PF01556">
    <property type="entry name" value="DnaJ_C"/>
    <property type="match status" value="1"/>
</dbReference>
<gene>
    <name evidence="12" type="ORF">UFOPK1835_01293</name>
</gene>
<dbReference type="GO" id="GO:0009408">
    <property type="term" value="P:response to heat"/>
    <property type="evidence" value="ECO:0007669"/>
    <property type="project" value="InterPro"/>
</dbReference>
<dbReference type="GO" id="GO:0042026">
    <property type="term" value="P:protein refolding"/>
    <property type="evidence" value="ECO:0007669"/>
    <property type="project" value="TreeGrafter"/>
</dbReference>
<dbReference type="FunFam" id="2.60.260.20:FF:000005">
    <property type="entry name" value="Chaperone protein dnaJ 1, mitochondrial"/>
    <property type="match status" value="1"/>
</dbReference>
<feature type="domain" description="J" evidence="10">
    <location>
        <begin position="3"/>
        <end position="68"/>
    </location>
</feature>
<protein>
    <submittedName>
        <fullName evidence="12">Unannotated protein</fullName>
    </submittedName>
</protein>
<dbReference type="Pfam" id="PF00226">
    <property type="entry name" value="DnaJ"/>
    <property type="match status" value="1"/>
</dbReference>
<dbReference type="NCBIfam" id="NF008035">
    <property type="entry name" value="PRK10767.1"/>
    <property type="match status" value="1"/>
</dbReference>
<dbReference type="Gene3D" id="1.10.287.110">
    <property type="entry name" value="DnaJ domain"/>
    <property type="match status" value="1"/>
</dbReference>
<dbReference type="GO" id="GO:0005737">
    <property type="term" value="C:cytoplasm"/>
    <property type="evidence" value="ECO:0007669"/>
    <property type="project" value="TreeGrafter"/>
</dbReference>
<dbReference type="SUPFAM" id="SSF57938">
    <property type="entry name" value="DnaJ/Hsp40 cysteine-rich domain"/>
    <property type="match status" value="1"/>
</dbReference>
<evidence type="ECO:0000256" key="1">
    <source>
        <dbReference type="ARBA" id="ARBA00022490"/>
    </source>
</evidence>
<proteinExistence type="inferred from homology"/>
<keyword evidence="2" id="KW-0235">DNA replication</keyword>
<dbReference type="Gene3D" id="2.10.230.10">
    <property type="entry name" value="Heat shock protein DnaJ, cysteine-rich domain"/>
    <property type="match status" value="1"/>
</dbReference>
<dbReference type="InterPro" id="IPR012724">
    <property type="entry name" value="DnaJ"/>
</dbReference>
<evidence type="ECO:0000256" key="9">
    <source>
        <dbReference type="SAM" id="MobiDB-lite"/>
    </source>
</evidence>
<dbReference type="HAMAP" id="MF_01152">
    <property type="entry name" value="DnaJ"/>
    <property type="match status" value="1"/>
</dbReference>
<keyword evidence="3" id="KW-0479">Metal-binding</keyword>
<dbReference type="SMART" id="SM00271">
    <property type="entry name" value="DnaJ"/>
    <property type="match status" value="1"/>
</dbReference>
<keyword evidence="4" id="KW-0677">Repeat</keyword>
<dbReference type="SUPFAM" id="SSF49493">
    <property type="entry name" value="HSP40/DnaJ peptide-binding domain"/>
    <property type="match status" value="2"/>
</dbReference>
<dbReference type="PROSITE" id="PS51188">
    <property type="entry name" value="ZF_CR"/>
    <property type="match status" value="1"/>
</dbReference>
<dbReference type="Gene3D" id="2.60.260.20">
    <property type="entry name" value="Urease metallochaperone UreE, N-terminal domain"/>
    <property type="match status" value="2"/>
</dbReference>
<evidence type="ECO:0000256" key="7">
    <source>
        <dbReference type="ARBA" id="ARBA00023016"/>
    </source>
</evidence>
<dbReference type="GO" id="GO:0008270">
    <property type="term" value="F:zinc ion binding"/>
    <property type="evidence" value="ECO:0007669"/>
    <property type="project" value="UniProtKB-KW"/>
</dbReference>